<dbReference type="EMBL" id="SLWU01000022">
    <property type="protein sequence ID" value="TCO60231.1"/>
    <property type="molecule type" value="Genomic_DNA"/>
</dbReference>
<dbReference type="InterPro" id="IPR010165">
    <property type="entry name" value="CRISPR-Cmr3_IIIB"/>
</dbReference>
<dbReference type="Proteomes" id="UP000294886">
    <property type="component" value="Unassembled WGS sequence"/>
</dbReference>
<dbReference type="Gene3D" id="2.60.40.4350">
    <property type="match status" value="1"/>
</dbReference>
<dbReference type="RefSeq" id="WP_132040383.1">
    <property type="nucleotide sequence ID" value="NZ_SLWU01000022.1"/>
</dbReference>
<gene>
    <name evidence="1" type="ORF">EV203_12215</name>
</gene>
<dbReference type="InterPro" id="IPR019117">
    <property type="entry name" value="CRISPR-assoc_protein_Cmr3"/>
</dbReference>
<dbReference type="Gene3D" id="3.30.70.2940">
    <property type="match status" value="1"/>
</dbReference>
<accession>A0A4R2JJU8</accession>
<dbReference type="NCBIfam" id="TIGR01888">
    <property type="entry name" value="cas_cmr3"/>
    <property type="match status" value="1"/>
</dbReference>
<evidence type="ECO:0000313" key="2">
    <source>
        <dbReference type="Proteomes" id="UP000294886"/>
    </source>
</evidence>
<comment type="caution">
    <text evidence="1">The sequence shown here is derived from an EMBL/GenBank/DDBJ whole genome shotgun (WGS) entry which is preliminary data.</text>
</comment>
<dbReference type="Pfam" id="PF09700">
    <property type="entry name" value="Cas_Cmr3"/>
    <property type="match status" value="1"/>
</dbReference>
<reference evidence="1 2" key="1">
    <citation type="submission" date="2019-03" db="EMBL/GenBank/DDBJ databases">
        <title>Genomic Encyclopedia of Type Strains, Phase IV (KMG-IV): sequencing the most valuable type-strain genomes for metagenomic binning, comparative biology and taxonomic classification.</title>
        <authorList>
            <person name="Goeker M."/>
        </authorList>
    </citation>
    <scope>NUCLEOTIDE SEQUENCE [LARGE SCALE GENOMIC DNA]</scope>
    <source>
        <strain evidence="1 2">DSM 13054</strain>
    </source>
</reference>
<dbReference type="AlphaFoldDB" id="A0A4R2JJU8"/>
<evidence type="ECO:0000313" key="1">
    <source>
        <dbReference type="EMBL" id="TCO60231.1"/>
    </source>
</evidence>
<protein>
    <submittedName>
        <fullName evidence="1">CRISPR-associated Cmr3 family protein</fullName>
    </submittedName>
</protein>
<name>A0A4R2JJU8_9THEO</name>
<proteinExistence type="predicted"/>
<organism evidence="1 2">
    <name type="scientific">Caldanaerobacter subterraneus</name>
    <dbReference type="NCBI Taxonomy" id="911092"/>
    <lineage>
        <taxon>Bacteria</taxon>
        <taxon>Bacillati</taxon>
        <taxon>Bacillota</taxon>
        <taxon>Clostridia</taxon>
        <taxon>Thermoanaerobacterales</taxon>
        <taxon>Thermoanaerobacteraceae</taxon>
        <taxon>Caldanaerobacter</taxon>
    </lineage>
</organism>
<sequence length="364" mass="41995">MLIKLKPFDTLFFRDSRPFTKGEDTWADFVFPPYPSTVYGAIRSYLIFKMGSLQDFKEGKFRDILGVPSEPANFTIKGPFLMKEDKLIFKVPYDLVKLKDEDGKVFLLNFIKKPSLLVSDFPFDYGLLWRGKENVDDTVGWMEQLNFEDYLKGRRQEFGFEKDGTFYKLENKTGISIDKIRGTVEEGRLYRFTMVRLVEDTSIVLKIEGIEEFDDKGVLQLGGERKAVAFEKMGKDSFEDLENLDLNLETGMFKIYLATPAIFKKGWLPDWIDEKTLEGEFKGIRVKLLTCAIGKYITIGGWDMAKGKSKPLKKAVPAGSVYYFKILNEVDKERVREIFHFKNISDEKAEEGFGLSIMGEVKRL</sequence>